<accession>A0A3M7P199</accession>
<organism evidence="1 2">
    <name type="scientific">Brachionus plicatilis</name>
    <name type="common">Marine rotifer</name>
    <name type="synonym">Brachionus muelleri</name>
    <dbReference type="NCBI Taxonomy" id="10195"/>
    <lineage>
        <taxon>Eukaryota</taxon>
        <taxon>Metazoa</taxon>
        <taxon>Spiralia</taxon>
        <taxon>Gnathifera</taxon>
        <taxon>Rotifera</taxon>
        <taxon>Eurotatoria</taxon>
        <taxon>Monogononta</taxon>
        <taxon>Pseudotrocha</taxon>
        <taxon>Ploima</taxon>
        <taxon>Brachionidae</taxon>
        <taxon>Brachionus</taxon>
    </lineage>
</organism>
<evidence type="ECO:0000313" key="2">
    <source>
        <dbReference type="Proteomes" id="UP000276133"/>
    </source>
</evidence>
<keyword evidence="2" id="KW-1185">Reference proteome</keyword>
<dbReference type="EMBL" id="REGN01014208">
    <property type="protein sequence ID" value="RMZ92912.1"/>
    <property type="molecule type" value="Genomic_DNA"/>
</dbReference>
<dbReference type="AlphaFoldDB" id="A0A3M7P199"/>
<protein>
    <submittedName>
        <fullName evidence="1">Uncharacterized protein</fullName>
    </submittedName>
</protein>
<comment type="caution">
    <text evidence="1">The sequence shown here is derived from an EMBL/GenBank/DDBJ whole genome shotgun (WGS) entry which is preliminary data.</text>
</comment>
<evidence type="ECO:0000313" key="1">
    <source>
        <dbReference type="EMBL" id="RMZ92912.1"/>
    </source>
</evidence>
<sequence>MLPRRAKHGQMLDMVNLCLIFGVLVRKCSDINSYGTILYLDSVIKCKFDAMVNFMVVFDPGPIVHKY</sequence>
<gene>
    <name evidence="1" type="ORF">BpHYR1_009787</name>
</gene>
<dbReference type="Proteomes" id="UP000276133">
    <property type="component" value="Unassembled WGS sequence"/>
</dbReference>
<proteinExistence type="predicted"/>
<name>A0A3M7P199_BRAPC</name>
<reference evidence="1 2" key="1">
    <citation type="journal article" date="2018" name="Sci. Rep.">
        <title>Genomic signatures of local adaptation to the degree of environmental predictability in rotifers.</title>
        <authorList>
            <person name="Franch-Gras L."/>
            <person name="Hahn C."/>
            <person name="Garcia-Roger E.M."/>
            <person name="Carmona M.J."/>
            <person name="Serra M."/>
            <person name="Gomez A."/>
        </authorList>
    </citation>
    <scope>NUCLEOTIDE SEQUENCE [LARGE SCALE GENOMIC DNA]</scope>
    <source>
        <strain evidence="1">HYR1</strain>
    </source>
</reference>